<feature type="compositionally biased region" description="Basic and acidic residues" evidence="1">
    <location>
        <begin position="1063"/>
        <end position="1077"/>
    </location>
</feature>
<feature type="compositionally biased region" description="Acidic residues" evidence="1">
    <location>
        <begin position="661"/>
        <end position="671"/>
    </location>
</feature>
<feature type="compositionally biased region" description="Acidic residues" evidence="1">
    <location>
        <begin position="680"/>
        <end position="691"/>
    </location>
</feature>
<evidence type="ECO:0000313" key="3">
    <source>
        <dbReference type="EMBL" id="KAJ8393673.1"/>
    </source>
</evidence>
<evidence type="ECO:0000256" key="1">
    <source>
        <dbReference type="SAM" id="MobiDB-lite"/>
    </source>
</evidence>
<feature type="compositionally biased region" description="Acidic residues" evidence="1">
    <location>
        <begin position="772"/>
        <end position="791"/>
    </location>
</feature>
<feature type="compositionally biased region" description="Polar residues" evidence="1">
    <location>
        <begin position="255"/>
        <end position="272"/>
    </location>
</feature>
<feature type="domain" description="DUF4592" evidence="2">
    <location>
        <begin position="287"/>
        <end position="402"/>
    </location>
</feature>
<dbReference type="PANTHER" id="PTHR47743:SF2">
    <property type="entry name" value="ACROSOMAL PROTEIN KIAA1210"/>
    <property type="match status" value="1"/>
</dbReference>
<feature type="compositionally biased region" description="Polar residues" evidence="1">
    <location>
        <begin position="1"/>
        <end position="12"/>
    </location>
</feature>
<feature type="compositionally biased region" description="Acidic residues" evidence="1">
    <location>
        <begin position="699"/>
        <end position="727"/>
    </location>
</feature>
<feature type="compositionally biased region" description="Basic and acidic residues" evidence="1">
    <location>
        <begin position="444"/>
        <end position="453"/>
    </location>
</feature>
<feature type="region of interest" description="Disordered" evidence="1">
    <location>
        <begin position="199"/>
        <end position="272"/>
    </location>
</feature>
<feature type="compositionally biased region" description="Acidic residues" evidence="1">
    <location>
        <begin position="735"/>
        <end position="744"/>
    </location>
</feature>
<feature type="compositionally biased region" description="Polar residues" evidence="1">
    <location>
        <begin position="324"/>
        <end position="343"/>
    </location>
</feature>
<feature type="region of interest" description="Disordered" evidence="1">
    <location>
        <begin position="155"/>
        <end position="184"/>
    </location>
</feature>
<feature type="compositionally biased region" description="Basic and acidic residues" evidence="1">
    <location>
        <begin position="1020"/>
        <end position="1036"/>
    </location>
</feature>
<reference evidence="3" key="1">
    <citation type="journal article" date="2023" name="Science">
        <title>Genome structures resolve the early diversification of teleost fishes.</title>
        <authorList>
            <person name="Parey E."/>
            <person name="Louis A."/>
            <person name="Montfort J."/>
            <person name="Bouchez O."/>
            <person name="Roques C."/>
            <person name="Iampietro C."/>
            <person name="Lluch J."/>
            <person name="Castinel A."/>
            <person name="Donnadieu C."/>
            <person name="Desvignes T."/>
            <person name="Floi Bucao C."/>
            <person name="Jouanno E."/>
            <person name="Wen M."/>
            <person name="Mejri S."/>
            <person name="Dirks R."/>
            <person name="Jansen H."/>
            <person name="Henkel C."/>
            <person name="Chen W.J."/>
            <person name="Zahm M."/>
            <person name="Cabau C."/>
            <person name="Klopp C."/>
            <person name="Thompson A.W."/>
            <person name="Robinson-Rechavi M."/>
            <person name="Braasch I."/>
            <person name="Lecointre G."/>
            <person name="Bobe J."/>
            <person name="Postlethwait J.H."/>
            <person name="Berthelot C."/>
            <person name="Roest Crollius H."/>
            <person name="Guiguen Y."/>
        </authorList>
    </citation>
    <scope>NUCLEOTIDE SEQUENCE</scope>
    <source>
        <strain evidence="3">NC1722</strain>
    </source>
</reference>
<evidence type="ECO:0000313" key="4">
    <source>
        <dbReference type="Proteomes" id="UP001221898"/>
    </source>
</evidence>
<feature type="compositionally biased region" description="Basic and acidic residues" evidence="1">
    <location>
        <begin position="822"/>
        <end position="835"/>
    </location>
</feature>
<feature type="compositionally biased region" description="Basic and acidic residues" evidence="1">
    <location>
        <begin position="796"/>
        <end position="808"/>
    </location>
</feature>
<organism evidence="3 4">
    <name type="scientific">Aldrovandia affinis</name>
    <dbReference type="NCBI Taxonomy" id="143900"/>
    <lineage>
        <taxon>Eukaryota</taxon>
        <taxon>Metazoa</taxon>
        <taxon>Chordata</taxon>
        <taxon>Craniata</taxon>
        <taxon>Vertebrata</taxon>
        <taxon>Euteleostomi</taxon>
        <taxon>Actinopterygii</taxon>
        <taxon>Neopterygii</taxon>
        <taxon>Teleostei</taxon>
        <taxon>Notacanthiformes</taxon>
        <taxon>Halosauridae</taxon>
        <taxon>Aldrovandia</taxon>
    </lineage>
</organism>
<evidence type="ECO:0000259" key="2">
    <source>
        <dbReference type="Pfam" id="PF15262"/>
    </source>
</evidence>
<dbReference type="Pfam" id="PF15262">
    <property type="entry name" value="DUF4592"/>
    <property type="match status" value="1"/>
</dbReference>
<accession>A0AAD7WEB9</accession>
<feature type="compositionally biased region" description="Polar residues" evidence="1">
    <location>
        <begin position="212"/>
        <end position="221"/>
    </location>
</feature>
<dbReference type="Proteomes" id="UP001221898">
    <property type="component" value="Unassembled WGS sequence"/>
</dbReference>
<proteinExistence type="predicted"/>
<feature type="compositionally biased region" description="Low complexity" evidence="1">
    <location>
        <begin position="1111"/>
        <end position="1120"/>
    </location>
</feature>
<keyword evidence="4" id="KW-1185">Reference proteome</keyword>
<feature type="compositionally biased region" description="Low complexity" evidence="1">
    <location>
        <begin position="488"/>
        <end position="498"/>
    </location>
</feature>
<gene>
    <name evidence="3" type="ORF">AAFF_G00058920</name>
</gene>
<dbReference type="AlphaFoldDB" id="A0AAD7WEB9"/>
<dbReference type="EMBL" id="JAINUG010000135">
    <property type="protein sequence ID" value="KAJ8393673.1"/>
    <property type="molecule type" value="Genomic_DNA"/>
</dbReference>
<dbReference type="InterPro" id="IPR028030">
    <property type="entry name" value="DUF4592"/>
</dbReference>
<feature type="region of interest" description="Disordered" evidence="1">
    <location>
        <begin position="303"/>
        <end position="364"/>
    </location>
</feature>
<name>A0AAD7WEB9_9TELE</name>
<feature type="region of interest" description="Disordered" evidence="1">
    <location>
        <begin position="565"/>
        <end position="1153"/>
    </location>
</feature>
<comment type="caution">
    <text evidence="3">The sequence shown here is derived from an EMBL/GenBank/DDBJ whole genome shotgun (WGS) entry which is preliminary data.</text>
</comment>
<feature type="compositionally biased region" description="Basic and acidic residues" evidence="1">
    <location>
        <begin position="1084"/>
        <end position="1097"/>
    </location>
</feature>
<dbReference type="InterPro" id="IPR026713">
    <property type="entry name" value="CRACD-like"/>
</dbReference>
<protein>
    <recommendedName>
        <fullName evidence="2">DUF4592 domain-containing protein</fullName>
    </recommendedName>
</protein>
<feature type="region of interest" description="Disordered" evidence="1">
    <location>
        <begin position="438"/>
        <end position="533"/>
    </location>
</feature>
<feature type="compositionally biased region" description="Low complexity" evidence="1">
    <location>
        <begin position="753"/>
        <end position="771"/>
    </location>
</feature>
<feature type="compositionally biased region" description="Low complexity" evidence="1">
    <location>
        <begin position="954"/>
        <end position="965"/>
    </location>
</feature>
<feature type="region of interest" description="Disordered" evidence="1">
    <location>
        <begin position="1"/>
        <end position="84"/>
    </location>
</feature>
<sequence>MSFSEPVSQRSASAGAHRRGEQRNASPDLRASQSSVTRPGASRRKLSIARRTGVFQRSPDLSVDDESLAPFHKPCTRPAPDEHRGMFKPNPTRADLQLQPISVSFSREAIDRCGPVNLLAAACGLSPRGEECRFSMLSEANDCLLKDCSRVLNTTDRSSMASGPPDVTANQETAETSEECPGKKKSKFQTFKNFFVKKKRKETAAPAEESALKSSQSSDNVNGPEATPAHSDADGDSGSKINMGNKAMSHDSVFVSDSPSSEANDGLASSQDSIHGKVKSLQLQLKQAIRLGSPQSVVSVKKAEDAGALSEDDGLPCSPPEISTLHTVLTGSPHGSSTLVQRTSSLSLEASESEDDQMSLEGSSRPVSPLLFLPLDFSEPASPAACLDTSAARHRIAVKHKACAKRKPASREVVESSKVKILSGGVPLMVKDERLSAVITEPSAEEKKNKDVLMSETDGGVEGVEQQRDESNAPPSSSARPDDSQTMASEEPSASDEAAMGEGGDSSSPSESEAERPELQESQASRALDYVPDAEPGSLLQEVLSSLDRPLASAFVLEPDAAVLPVSGGDATAESPRDGPGEGLASPLSARNQEEEEEETEGDLGPGADEGRGLDARGEEEEPSDGEEHVESEEGEERHAGEAGSAEGVLDKEAGLLAGGGEEEEEEEEEKAMEQKEEAEIMEEEEVEEEATEKREEKEQEEVVMEEKEQEEEEVVVEEEEKEEEVVMAEGDVVMAEEEEEEEKEVIVREEVGGISVEVEMTPETPQQEVAAEPEEGEEEDDEEEEEEVELATETCEPKAPQESKEAETEADSGEADGVNLRLDDGSDPVERDGTEGSECTVGALPPEVREDVSPPQPPSESESEIAADLDQRPPFSPGSEEPSPSTDPPSPGVGVAEQCAEEHSGGPDIQEDAGKAADSPEPSKVRFTIAPAWQRSLSGGSSKEPPFQAPIKPEAFQPAAAPEPKGLPAKAEPPASTCPDRPAGDGSGDPTATGPHAEPAELARRPQSGPPSAKPTLPKKPDVLEDSPAKLRKTPDPAVGRASGGTLPSPSWISMAKQKQKSFQEHPLEETAERKSPLKRHPQAIDRNPDEAHRESISASTNLPNKDKTSVSTSPVSVPCSLEISKPVAVEKEGKRTVAHSPPGPMGQNEPPWLALAKKKAKAWSEMPQIVQ</sequence>
<feature type="compositionally biased region" description="Acidic residues" evidence="1">
    <location>
        <begin position="618"/>
        <end position="635"/>
    </location>
</feature>
<dbReference type="PANTHER" id="PTHR47743">
    <property type="entry name" value="KIAA1210 / KIAA1211 FAMILY MEMBER"/>
    <property type="match status" value="1"/>
</dbReference>